<protein>
    <submittedName>
        <fullName evidence="3">Uncharacterized protein</fullName>
    </submittedName>
</protein>
<reference evidence="3 4" key="1">
    <citation type="journal article" date="2009" name="Science">
        <title>Green evolution and dynamic adaptations revealed by genomes of the marine picoeukaryotes Micromonas.</title>
        <authorList>
            <person name="Worden A.Z."/>
            <person name="Lee J.H."/>
            <person name="Mock T."/>
            <person name="Rouze P."/>
            <person name="Simmons M.P."/>
            <person name="Aerts A.L."/>
            <person name="Allen A.E."/>
            <person name="Cuvelier M.L."/>
            <person name="Derelle E."/>
            <person name="Everett M.V."/>
            <person name="Foulon E."/>
            <person name="Grimwood J."/>
            <person name="Gundlach H."/>
            <person name="Henrissat B."/>
            <person name="Napoli C."/>
            <person name="McDonald S.M."/>
            <person name="Parker M.S."/>
            <person name="Rombauts S."/>
            <person name="Salamov A."/>
            <person name="Von Dassow P."/>
            <person name="Badger J.H."/>
            <person name="Coutinho P.M."/>
            <person name="Demir E."/>
            <person name="Dubchak I."/>
            <person name="Gentemann C."/>
            <person name="Eikrem W."/>
            <person name="Gready J.E."/>
            <person name="John U."/>
            <person name="Lanier W."/>
            <person name="Lindquist E.A."/>
            <person name="Lucas S."/>
            <person name="Mayer K.F."/>
            <person name="Moreau H."/>
            <person name="Not F."/>
            <person name="Otillar R."/>
            <person name="Panaud O."/>
            <person name="Pangilinan J."/>
            <person name="Paulsen I."/>
            <person name="Piegu B."/>
            <person name="Poliakov A."/>
            <person name="Robbens S."/>
            <person name="Schmutz J."/>
            <person name="Toulza E."/>
            <person name="Wyss T."/>
            <person name="Zelensky A."/>
            <person name="Zhou K."/>
            <person name="Armbrust E.V."/>
            <person name="Bhattacharya D."/>
            <person name="Goodenough U.W."/>
            <person name="Van de Peer Y."/>
            <person name="Grigoriev I.V."/>
        </authorList>
    </citation>
    <scope>NUCLEOTIDE SEQUENCE [LARGE SCALE GENOMIC DNA]</scope>
    <source>
        <strain evidence="4">RCC299 / NOUM17</strain>
    </source>
</reference>
<dbReference type="InParanoid" id="C1EGV0"/>
<name>C1EGV0_MICCC</name>
<evidence type="ECO:0000313" key="4">
    <source>
        <dbReference type="Proteomes" id="UP000002009"/>
    </source>
</evidence>
<dbReference type="OMA" id="YSRHERM"/>
<dbReference type="EMBL" id="CP001332">
    <property type="protein sequence ID" value="ACO67391.1"/>
    <property type="molecule type" value="Genomic_DNA"/>
</dbReference>
<evidence type="ECO:0000256" key="2">
    <source>
        <dbReference type="SAM" id="MobiDB-lite"/>
    </source>
</evidence>
<keyword evidence="1" id="KW-0175">Coiled coil</keyword>
<feature type="region of interest" description="Disordered" evidence="2">
    <location>
        <begin position="1"/>
        <end position="45"/>
    </location>
</feature>
<gene>
    <name evidence="3" type="ORF">MICPUN_64001</name>
</gene>
<proteinExistence type="predicted"/>
<keyword evidence="4" id="KW-1185">Reference proteome</keyword>
<evidence type="ECO:0000313" key="3">
    <source>
        <dbReference type="EMBL" id="ACO67391.1"/>
    </source>
</evidence>
<accession>C1EGV0</accession>
<dbReference type="OrthoDB" id="10471898at2759"/>
<organism evidence="3 4">
    <name type="scientific">Micromonas commoda (strain RCC299 / NOUM17 / CCMP2709)</name>
    <name type="common">Picoplanktonic green alga</name>
    <dbReference type="NCBI Taxonomy" id="296587"/>
    <lineage>
        <taxon>Eukaryota</taxon>
        <taxon>Viridiplantae</taxon>
        <taxon>Chlorophyta</taxon>
        <taxon>Mamiellophyceae</taxon>
        <taxon>Mamiellales</taxon>
        <taxon>Mamiellaceae</taxon>
        <taxon>Micromonas</taxon>
    </lineage>
</organism>
<dbReference type="AlphaFoldDB" id="C1EGV0"/>
<evidence type="ECO:0000256" key="1">
    <source>
        <dbReference type="SAM" id="Coils"/>
    </source>
</evidence>
<sequence length="515" mass="55433">MSERSYRSGSGPASVRGGDGSERSRRSGSERAPPEGGGWGAVRESVGVRAIDTRSRPEQALEVAIRMVTARTEEDFQRRELGQRHTAGGGGEMTVEEADAAVLRDPTALAGALTNVDPQGNVHEDEGKIRAMCDEATAYALEQIPEEPGKFTNPAAAFRHAQETAYMRETLKIKVVEAIREKAKDESRQIRRRIRMASERTKPRERKTTGQLLQAAFLTSFDKGSASLGLRVKGEGEQMQSLLAAPDPYDDSCFGVVNRALFQVKNNTRVNGRVLEYLLGYSSVIDPEDLEEIEAGSQGLTVARGKGMRELALKYASHLDKTLPDRHVNVVCDLVRRAADEYSRHERMGTRVEDAYVNRPKEGCAQVVNTNKNAWLRVMFPDAPWPKESDRRGGTVEDRYVAALTRGLDAAAADAADGSNPMDPTNGGFNDGGMARAEKVRLSRSGVAGLPGAVNAGAARAGRKQTAGLAGGHGARHGDGGHTGVMGIFNPLVTGGHGATTAAPAGMTNQRYGRR</sequence>
<dbReference type="RefSeq" id="XP_002506133.1">
    <property type="nucleotide sequence ID" value="XM_002506087.1"/>
</dbReference>
<dbReference type="KEGG" id="mis:MICPUN_64001"/>
<dbReference type="GeneID" id="8249062"/>
<feature type="coiled-coil region" evidence="1">
    <location>
        <begin position="173"/>
        <end position="200"/>
    </location>
</feature>
<feature type="compositionally biased region" description="Basic and acidic residues" evidence="2">
    <location>
        <begin position="19"/>
        <end position="33"/>
    </location>
</feature>
<dbReference type="Proteomes" id="UP000002009">
    <property type="component" value="Chromosome 14"/>
</dbReference>